<dbReference type="GO" id="GO:0010521">
    <property type="term" value="F:telomerase inhibitor activity"/>
    <property type="evidence" value="ECO:0007669"/>
    <property type="project" value="TreeGrafter"/>
</dbReference>
<feature type="domain" description="Protection of telomeres protein 1 ssDNA-binding" evidence="11">
    <location>
        <begin position="596"/>
        <end position="727"/>
    </location>
</feature>
<evidence type="ECO:0000256" key="3">
    <source>
        <dbReference type="ARBA" id="ARBA00008442"/>
    </source>
</evidence>
<dbReference type="EMBL" id="KN831768">
    <property type="protein sequence ID" value="KIM48825.1"/>
    <property type="molecule type" value="Genomic_DNA"/>
</dbReference>
<dbReference type="InterPro" id="IPR011564">
    <property type="entry name" value="Telomer_end-bd_POT1/Cdc13"/>
</dbReference>
<protein>
    <recommendedName>
        <fullName evidence="4">Protection of telomeres protein 1</fullName>
    </recommendedName>
</protein>
<dbReference type="AlphaFoldDB" id="A0A0C3CJD9"/>
<gene>
    <name evidence="12" type="ORF">M413DRAFT_21140</name>
</gene>
<keyword evidence="5" id="KW-0158">Chromosome</keyword>
<evidence type="ECO:0000259" key="11">
    <source>
        <dbReference type="Pfam" id="PF16686"/>
    </source>
</evidence>
<keyword evidence="6" id="KW-0779">Telomere</keyword>
<dbReference type="InterPro" id="IPR032042">
    <property type="entry name" value="POT1PC"/>
</dbReference>
<comment type="subcellular location">
    <subcellularLocation>
        <location evidence="2">Chromosome</location>
        <location evidence="2">Telomere</location>
    </subcellularLocation>
    <subcellularLocation>
        <location evidence="1">Nucleus</location>
    </subcellularLocation>
</comment>
<evidence type="ECO:0000256" key="9">
    <source>
        <dbReference type="SAM" id="MobiDB-lite"/>
    </source>
</evidence>
<dbReference type="InterPro" id="IPR028389">
    <property type="entry name" value="POT1"/>
</dbReference>
<keyword evidence="13" id="KW-1185">Reference proteome</keyword>
<reference evidence="12 13" key="1">
    <citation type="submission" date="2014-04" db="EMBL/GenBank/DDBJ databases">
        <authorList>
            <consortium name="DOE Joint Genome Institute"/>
            <person name="Kuo A."/>
            <person name="Gay G."/>
            <person name="Dore J."/>
            <person name="Kohler A."/>
            <person name="Nagy L.G."/>
            <person name="Floudas D."/>
            <person name="Copeland A."/>
            <person name="Barry K.W."/>
            <person name="Cichocki N."/>
            <person name="Veneault-Fourrey C."/>
            <person name="LaButti K."/>
            <person name="Lindquist E.A."/>
            <person name="Lipzen A."/>
            <person name="Lundell T."/>
            <person name="Morin E."/>
            <person name="Murat C."/>
            <person name="Sun H."/>
            <person name="Tunlid A."/>
            <person name="Henrissat B."/>
            <person name="Grigoriev I.V."/>
            <person name="Hibbett D.S."/>
            <person name="Martin F."/>
            <person name="Nordberg H.P."/>
            <person name="Cantor M.N."/>
            <person name="Hua S.X."/>
        </authorList>
    </citation>
    <scope>NUCLEOTIDE SEQUENCE [LARGE SCALE GENOMIC DNA]</scope>
    <source>
        <strain evidence="13">h7</strain>
    </source>
</reference>
<dbReference type="SUPFAM" id="SSF50249">
    <property type="entry name" value="Nucleic acid-binding proteins"/>
    <property type="match status" value="3"/>
</dbReference>
<evidence type="ECO:0000256" key="1">
    <source>
        <dbReference type="ARBA" id="ARBA00004123"/>
    </source>
</evidence>
<dbReference type="PANTHER" id="PTHR14513:SF0">
    <property type="entry name" value="PROTECTION OF TELOMERES PROTEIN 1"/>
    <property type="match status" value="1"/>
</dbReference>
<dbReference type="Pfam" id="PF02765">
    <property type="entry name" value="POT1"/>
    <property type="match status" value="1"/>
</dbReference>
<dbReference type="OrthoDB" id="2186770at2759"/>
<evidence type="ECO:0000256" key="5">
    <source>
        <dbReference type="ARBA" id="ARBA00022454"/>
    </source>
</evidence>
<keyword evidence="7" id="KW-0238">DNA-binding</keyword>
<feature type="region of interest" description="Disordered" evidence="9">
    <location>
        <begin position="141"/>
        <end position="234"/>
    </location>
</feature>
<dbReference type="PANTHER" id="PTHR14513">
    <property type="entry name" value="PROTECTION OF TELOMERES 1"/>
    <property type="match status" value="1"/>
</dbReference>
<evidence type="ECO:0000256" key="2">
    <source>
        <dbReference type="ARBA" id="ARBA00004574"/>
    </source>
</evidence>
<dbReference type="STRING" id="686832.A0A0C3CJD9"/>
<reference evidence="13" key="2">
    <citation type="submission" date="2015-01" db="EMBL/GenBank/DDBJ databases">
        <title>Evolutionary Origins and Diversification of the Mycorrhizal Mutualists.</title>
        <authorList>
            <consortium name="DOE Joint Genome Institute"/>
            <consortium name="Mycorrhizal Genomics Consortium"/>
            <person name="Kohler A."/>
            <person name="Kuo A."/>
            <person name="Nagy L.G."/>
            <person name="Floudas D."/>
            <person name="Copeland A."/>
            <person name="Barry K.W."/>
            <person name="Cichocki N."/>
            <person name="Veneault-Fourrey C."/>
            <person name="LaButti K."/>
            <person name="Lindquist E.A."/>
            <person name="Lipzen A."/>
            <person name="Lundell T."/>
            <person name="Morin E."/>
            <person name="Murat C."/>
            <person name="Riley R."/>
            <person name="Ohm R."/>
            <person name="Sun H."/>
            <person name="Tunlid A."/>
            <person name="Henrissat B."/>
            <person name="Grigoriev I.V."/>
            <person name="Hibbett D.S."/>
            <person name="Martin F."/>
        </authorList>
    </citation>
    <scope>NUCLEOTIDE SEQUENCE [LARGE SCALE GENOMIC DNA]</scope>
    <source>
        <strain evidence="13">h7</strain>
    </source>
</reference>
<dbReference type="InterPro" id="IPR012340">
    <property type="entry name" value="NA-bd_OB-fold"/>
</dbReference>
<feature type="domain" description="Telomeric single stranded DNA binding POT1/Cdc13" evidence="10">
    <location>
        <begin position="259"/>
        <end position="368"/>
    </location>
</feature>
<keyword evidence="8" id="KW-0539">Nucleus</keyword>
<name>A0A0C3CJD9_HEBCY</name>
<evidence type="ECO:0000313" key="13">
    <source>
        <dbReference type="Proteomes" id="UP000053424"/>
    </source>
</evidence>
<evidence type="ECO:0000256" key="8">
    <source>
        <dbReference type="ARBA" id="ARBA00023242"/>
    </source>
</evidence>
<feature type="compositionally biased region" description="Polar residues" evidence="9">
    <location>
        <begin position="164"/>
        <end position="181"/>
    </location>
</feature>
<feature type="domain" description="Protection of telomeres protein 1 ssDNA-binding" evidence="11">
    <location>
        <begin position="459"/>
        <end position="583"/>
    </location>
</feature>
<dbReference type="GO" id="GO:0016233">
    <property type="term" value="P:telomere capping"/>
    <property type="evidence" value="ECO:0007669"/>
    <property type="project" value="TreeGrafter"/>
</dbReference>
<organism evidence="12 13">
    <name type="scientific">Hebeloma cylindrosporum</name>
    <dbReference type="NCBI Taxonomy" id="76867"/>
    <lineage>
        <taxon>Eukaryota</taxon>
        <taxon>Fungi</taxon>
        <taxon>Dikarya</taxon>
        <taxon>Basidiomycota</taxon>
        <taxon>Agaricomycotina</taxon>
        <taxon>Agaricomycetes</taxon>
        <taxon>Agaricomycetidae</taxon>
        <taxon>Agaricales</taxon>
        <taxon>Agaricineae</taxon>
        <taxon>Hymenogastraceae</taxon>
        <taxon>Hebeloma</taxon>
    </lineage>
</organism>
<accession>A0A0C3CJD9</accession>
<dbReference type="GO" id="GO:0032210">
    <property type="term" value="P:regulation of telomere maintenance via telomerase"/>
    <property type="evidence" value="ECO:0007669"/>
    <property type="project" value="TreeGrafter"/>
</dbReference>
<dbReference type="Proteomes" id="UP000053424">
    <property type="component" value="Unassembled WGS sequence"/>
</dbReference>
<evidence type="ECO:0000313" key="12">
    <source>
        <dbReference type="EMBL" id="KIM48825.1"/>
    </source>
</evidence>
<evidence type="ECO:0000256" key="4">
    <source>
        <dbReference type="ARBA" id="ARBA00015253"/>
    </source>
</evidence>
<dbReference type="GO" id="GO:0098505">
    <property type="term" value="F:G-rich strand telomeric DNA binding"/>
    <property type="evidence" value="ECO:0007669"/>
    <property type="project" value="TreeGrafter"/>
</dbReference>
<evidence type="ECO:0000256" key="7">
    <source>
        <dbReference type="ARBA" id="ARBA00023125"/>
    </source>
</evidence>
<dbReference type="GO" id="GO:0000783">
    <property type="term" value="C:nuclear telomere cap complex"/>
    <property type="evidence" value="ECO:0007669"/>
    <property type="project" value="TreeGrafter"/>
</dbReference>
<dbReference type="Gene3D" id="2.40.50.140">
    <property type="entry name" value="Nucleic acid-binding proteins"/>
    <property type="match status" value="3"/>
</dbReference>
<evidence type="ECO:0000259" key="10">
    <source>
        <dbReference type="Pfam" id="PF02765"/>
    </source>
</evidence>
<sequence length="927" mass="105079">MLHQAAEQSAEDILRNGPDENKCIAGRFLMAWPPSGKKMETIATISSSSTPETAKYTFRIYFELTEECLAKLQVSSHDEFRLSLKGAVMEKLSQIQKLSSLPMQLTFSDGVHIQWKNRGPNMEIKTLNTWSSSESRDVDNSWYLSDGESDDRPVPAKRRHGQSEETTYPSHSGTSNLSSGIEPSATESKRYRRMEAKRQKLAKREGNKPLADDSEPVSNQSGKPLERKDVSPLSLQSQVTESVLEFQPGLRTGSRIYSAIKDIQRGLSVSVIGIVTNMSIPTMTHKGDWACSIDIVDPSNYHLNDLGRSQALKINCFTKRYREWLPHPKIGDVIILCHVKIVEYQGSLTGTGYADKLQWAAFSSSKGEVHHGPPNNVPKQEGLADGGLGASFSPFFQPDSPVIRYCVKLSDWWREAKPNVIPTTKKLQIEEKANQSYLPISRSHRVHRLISEAGPSVPPAGYFDCTVEVLKGVPNDGFRRVYTLFVTDYTRNEHTPIFQGNWCSSSLSEYVLQLEMWDASAEAAQNMRPGHYYLIKNARMKINTAGYYEGKVAEAKITELQEAEAETNIHLKSLLERKQQLEAKPTKTESATAYQLIQDITEGKFFNCTVELLHLVNRPEHSPCLYVTDYTLNPQLTANVANSPWSRGLQKRIIKIFLSQEQRHVVDSVSIGSYYCIRKLRIRHTELEQGYCGFLGGNEKLLVPLNPNKTDNEHLNGLLRRRETYINKIKRAQHDTPKVDQLPPNPPSPARVVSKAIQPFTRIMDIREDAIPQIYQICAKVVDFHPLELREAFYQHCSRCNVEVPKKHRACTRCSDFEHDYLEYKYQLFLMLEDEDGYQIFVSVGDKCPLLAGLERGSLSENDMILRKFCDRLQPMLGNLAAMHEGLKSEENVPVDTPYLCFEVGSWSVPDARPAYRLIKYEKLPLP</sequence>
<dbReference type="Pfam" id="PF16686">
    <property type="entry name" value="POT1PC"/>
    <property type="match status" value="2"/>
</dbReference>
<feature type="compositionally biased region" description="Basic and acidic residues" evidence="9">
    <location>
        <begin position="187"/>
        <end position="211"/>
    </location>
</feature>
<dbReference type="HOGENOM" id="CLU_009829_0_0_1"/>
<proteinExistence type="inferred from homology"/>
<comment type="similarity">
    <text evidence="3">Belongs to the telombin family.</text>
</comment>
<evidence type="ECO:0000256" key="6">
    <source>
        <dbReference type="ARBA" id="ARBA00022895"/>
    </source>
</evidence>